<organism evidence="2 3">
    <name type="scientific">Suillus placidus</name>
    <dbReference type="NCBI Taxonomy" id="48579"/>
    <lineage>
        <taxon>Eukaryota</taxon>
        <taxon>Fungi</taxon>
        <taxon>Dikarya</taxon>
        <taxon>Basidiomycota</taxon>
        <taxon>Agaricomycotina</taxon>
        <taxon>Agaricomycetes</taxon>
        <taxon>Agaricomycetidae</taxon>
        <taxon>Boletales</taxon>
        <taxon>Suillineae</taxon>
        <taxon>Suillaceae</taxon>
        <taxon>Suillus</taxon>
    </lineage>
</organism>
<evidence type="ECO:0000313" key="3">
    <source>
        <dbReference type="Proteomes" id="UP000714275"/>
    </source>
</evidence>
<dbReference type="EMBL" id="JABBWD010000102">
    <property type="protein sequence ID" value="KAG1765878.1"/>
    <property type="molecule type" value="Genomic_DNA"/>
</dbReference>
<comment type="caution">
    <text evidence="2">The sequence shown here is derived from an EMBL/GenBank/DDBJ whole genome shotgun (WGS) entry which is preliminary data.</text>
</comment>
<gene>
    <name evidence="2" type="ORF">EV702DRAFT_1050867</name>
</gene>
<accession>A0A9P6ZH01</accession>
<proteinExistence type="predicted"/>
<evidence type="ECO:0000259" key="1">
    <source>
        <dbReference type="PROSITE" id="PS50835"/>
    </source>
</evidence>
<dbReference type="PROSITE" id="PS50835">
    <property type="entry name" value="IG_LIKE"/>
    <property type="match status" value="1"/>
</dbReference>
<name>A0A9P6ZH01_9AGAM</name>
<feature type="domain" description="Ig-like" evidence="1">
    <location>
        <begin position="86"/>
        <end position="151"/>
    </location>
</feature>
<sequence>MEPQNVSCYFFSESHSTFLPLAGDIIGQSEAFYFTGYLVIPPQPVLYPLYTLGVSSLAALKLKITLLDYLVTSIKDHDPAYEPGQQGKEVPIYIDCCVLGVTLDWDIAWYKQGPDKVHRVYQWPQDNTDNGDLFCPVKNSLAPSEIEVGVTQEIADGILKMVEPLTSPRKQPSVVPGVYLLAPWSPVDSSPNLYSPMDSVPELWIVSSAMDASSIQMDDDARQPNEPETSTDTLHKVLAGVPRWRNTLICLRLKMKVVICCGDAQNPFLLLQLIYSEQKMAFFNELFKQSLIAVDIALEDLEQVVSKDGVTTIRTDEMSTWATKWLAGFIFELKCMAKLALMDTRSSFSFGLHDTSASDPSLLANNQSFELPWANGMWLLRHEIIKSLIFYAVFCFSVTCGSRVVLADREPAIFRTATLPPMEMWYSAFLTRLSELVKAMRTSGLPVNITIQTDNPAYPDLLQVLASLCNIKRPTTAGTIVPDPLFATTSMPFGWVDPLDLTAVLQVGLRVAAIERRLLKEHNTIITFLVRGGKAIANLCEELQTKCHLHKSSTWSKAQRVQEADKHLVTSQVTQLNDVDLLLINCDQLELSSATREKCEAWLATSWQFEVDFPQAHEVPELYEHSSKHDNDFLSPLMEAWFGSVTHRTYITTSSADSNTLCINAIESFKAKKNKTPDALKSDFSILEMKKHCAQAEVDMFSEVIARTARIQCTDDGLLTVVASVVLH</sequence>
<dbReference type="AlphaFoldDB" id="A0A9P6ZH01"/>
<dbReference type="Proteomes" id="UP000714275">
    <property type="component" value="Unassembled WGS sequence"/>
</dbReference>
<dbReference type="OrthoDB" id="2686678at2759"/>
<dbReference type="InterPro" id="IPR007110">
    <property type="entry name" value="Ig-like_dom"/>
</dbReference>
<keyword evidence="3" id="KW-1185">Reference proteome</keyword>
<protein>
    <recommendedName>
        <fullName evidence="1">Ig-like domain-containing protein</fullName>
    </recommendedName>
</protein>
<reference evidence="2" key="1">
    <citation type="journal article" date="2020" name="New Phytol.">
        <title>Comparative genomics reveals dynamic genome evolution in host specialist ectomycorrhizal fungi.</title>
        <authorList>
            <person name="Lofgren L.A."/>
            <person name="Nguyen N.H."/>
            <person name="Vilgalys R."/>
            <person name="Ruytinx J."/>
            <person name="Liao H.L."/>
            <person name="Branco S."/>
            <person name="Kuo A."/>
            <person name="LaButti K."/>
            <person name="Lipzen A."/>
            <person name="Andreopoulos W."/>
            <person name="Pangilinan J."/>
            <person name="Riley R."/>
            <person name="Hundley H."/>
            <person name="Na H."/>
            <person name="Barry K."/>
            <person name="Grigoriev I.V."/>
            <person name="Stajich J.E."/>
            <person name="Kennedy P.G."/>
        </authorList>
    </citation>
    <scope>NUCLEOTIDE SEQUENCE</scope>
    <source>
        <strain evidence="2">DOB743</strain>
    </source>
</reference>
<evidence type="ECO:0000313" key="2">
    <source>
        <dbReference type="EMBL" id="KAG1765878.1"/>
    </source>
</evidence>